<dbReference type="PANTHER" id="PTHR24421:SF37">
    <property type="entry name" value="SENSOR HISTIDINE KINASE NARS"/>
    <property type="match status" value="1"/>
</dbReference>
<keyword evidence="6 10" id="KW-1133">Transmembrane helix</keyword>
<keyword evidence="7" id="KW-0902">Two-component regulatory system</keyword>
<feature type="transmembrane region" description="Helical" evidence="10">
    <location>
        <begin position="20"/>
        <end position="50"/>
    </location>
</feature>
<evidence type="ECO:0000256" key="6">
    <source>
        <dbReference type="ARBA" id="ARBA00022989"/>
    </source>
</evidence>
<reference evidence="13" key="1">
    <citation type="journal article" date="2019" name="Int. J. Syst. Evol. Microbiol.">
        <title>The Global Catalogue of Microorganisms (GCM) 10K type strain sequencing project: providing services to taxonomists for standard genome sequencing and annotation.</title>
        <authorList>
            <consortium name="The Broad Institute Genomics Platform"/>
            <consortium name="The Broad Institute Genome Sequencing Center for Infectious Disease"/>
            <person name="Wu L."/>
            <person name="Ma J."/>
        </authorList>
    </citation>
    <scope>NUCLEOTIDE SEQUENCE [LARGE SCALE GENOMIC DNA]</scope>
    <source>
        <strain evidence="13">CGMCC 1.12477</strain>
    </source>
</reference>
<comment type="subcellular location">
    <subcellularLocation>
        <location evidence="1">Cell membrane</location>
        <topology evidence="1">Multi-pass membrane protein</topology>
    </subcellularLocation>
</comment>
<dbReference type="InterPro" id="IPR050482">
    <property type="entry name" value="Sensor_HK_TwoCompSys"/>
</dbReference>
<feature type="domain" description="Histidine kinase/HSP90-like ATPase" evidence="11">
    <location>
        <begin position="427"/>
        <end position="518"/>
    </location>
</feature>
<keyword evidence="13" id="KW-1185">Reference proteome</keyword>
<dbReference type="GO" id="GO:0016301">
    <property type="term" value="F:kinase activity"/>
    <property type="evidence" value="ECO:0007669"/>
    <property type="project" value="UniProtKB-KW"/>
</dbReference>
<dbReference type="InterPro" id="IPR036890">
    <property type="entry name" value="HATPase_C_sf"/>
</dbReference>
<dbReference type="Pfam" id="PF02518">
    <property type="entry name" value="HATPase_c"/>
    <property type="match status" value="1"/>
</dbReference>
<evidence type="ECO:0000256" key="1">
    <source>
        <dbReference type="ARBA" id="ARBA00004651"/>
    </source>
</evidence>
<evidence type="ECO:0000256" key="9">
    <source>
        <dbReference type="SAM" id="MobiDB-lite"/>
    </source>
</evidence>
<sequence length="534" mass="56140">MPARARDATHLQLAVRARLLALLVLSIPVVVLGDGYSVAALAALAGVWTLATVADRYVPTSLLVPLFEGVLVGGIAALTLPQEAGVLGALAVPAFTAGLRGGVRYVSLALSTEILALVGVHFARVGRLTPAEATDALVWIVTGLGLGLIASYLWAEAQRLIGDPLTPYRDAQRLIRQLLSLSGDLGSGLDPITLGTRIAVAVRNELPVAAIAVHVFRGDHLTPLVAGSSSSAVDQSELEPLALEAWDEQRRLVSRAAFALPLVTNNGPVAVITGLIPSTFGMSANDDGLAERLDELSASLAPLAVQLDTAMLFTRLRDAATSDERRRLAREMHDGVAQDIASLGYLVDALAAAPASDAQAEQLRRLRERITDVVSQVRISVQTLRTDVQASESLGAAISGLARPLSESSGIPIRVTVNERTARLRPEVEAELLRIAQEAMNNAVRHSSASTIDVSCRVAAPSAEIVVRDDGTGLGTGRPDSYGLAIMRERAGLIDADLTISAAEPQGTVVTVRVPARHAGPSHTRDPRPDKVTA</sequence>
<keyword evidence="8 10" id="KW-0472">Membrane</keyword>
<evidence type="ECO:0000256" key="7">
    <source>
        <dbReference type="ARBA" id="ARBA00023012"/>
    </source>
</evidence>
<dbReference type="CDD" id="cd16917">
    <property type="entry name" value="HATPase_UhpB-NarQ-NarX-like"/>
    <property type="match status" value="1"/>
</dbReference>
<keyword evidence="3" id="KW-0808">Transferase</keyword>
<feature type="transmembrane region" description="Helical" evidence="10">
    <location>
        <begin position="136"/>
        <end position="155"/>
    </location>
</feature>
<evidence type="ECO:0000259" key="11">
    <source>
        <dbReference type="SMART" id="SM00387"/>
    </source>
</evidence>
<evidence type="ECO:0000256" key="8">
    <source>
        <dbReference type="ARBA" id="ARBA00023136"/>
    </source>
</evidence>
<evidence type="ECO:0000313" key="12">
    <source>
        <dbReference type="EMBL" id="MFD1945669.1"/>
    </source>
</evidence>
<evidence type="ECO:0000256" key="5">
    <source>
        <dbReference type="ARBA" id="ARBA00022777"/>
    </source>
</evidence>
<accession>A0ABW4TJ25</accession>
<dbReference type="RefSeq" id="WP_343915430.1">
    <property type="nucleotide sequence ID" value="NZ_BAAAJT010000002.1"/>
</dbReference>
<dbReference type="SUPFAM" id="SSF55874">
    <property type="entry name" value="ATPase domain of HSP90 chaperone/DNA topoisomerase II/histidine kinase"/>
    <property type="match status" value="1"/>
</dbReference>
<dbReference type="SMART" id="SM00387">
    <property type="entry name" value="HATPase_c"/>
    <property type="match status" value="1"/>
</dbReference>
<evidence type="ECO:0000313" key="13">
    <source>
        <dbReference type="Proteomes" id="UP001597351"/>
    </source>
</evidence>
<organism evidence="12 13">
    <name type="scientific">Nocardioides aestuarii</name>
    <dbReference type="NCBI Taxonomy" id="252231"/>
    <lineage>
        <taxon>Bacteria</taxon>
        <taxon>Bacillati</taxon>
        <taxon>Actinomycetota</taxon>
        <taxon>Actinomycetes</taxon>
        <taxon>Propionibacteriales</taxon>
        <taxon>Nocardioidaceae</taxon>
        <taxon>Nocardioides</taxon>
    </lineage>
</organism>
<dbReference type="Gene3D" id="3.30.565.10">
    <property type="entry name" value="Histidine kinase-like ATPase, C-terminal domain"/>
    <property type="match status" value="1"/>
</dbReference>
<dbReference type="EMBL" id="JBHUGD010000001">
    <property type="protein sequence ID" value="MFD1945669.1"/>
    <property type="molecule type" value="Genomic_DNA"/>
</dbReference>
<dbReference type="PANTHER" id="PTHR24421">
    <property type="entry name" value="NITRATE/NITRITE SENSOR PROTEIN NARX-RELATED"/>
    <property type="match status" value="1"/>
</dbReference>
<gene>
    <name evidence="12" type="ORF">ACFSDE_02610</name>
</gene>
<protein>
    <submittedName>
        <fullName evidence="12">Sensor histidine kinase</fullName>
    </submittedName>
</protein>
<keyword evidence="2" id="KW-1003">Cell membrane</keyword>
<keyword evidence="5 12" id="KW-0418">Kinase</keyword>
<dbReference type="Proteomes" id="UP001597351">
    <property type="component" value="Unassembled WGS sequence"/>
</dbReference>
<feature type="region of interest" description="Disordered" evidence="9">
    <location>
        <begin position="515"/>
        <end position="534"/>
    </location>
</feature>
<evidence type="ECO:0000256" key="10">
    <source>
        <dbReference type="SAM" id="Phobius"/>
    </source>
</evidence>
<dbReference type="Gene3D" id="1.20.5.1930">
    <property type="match status" value="1"/>
</dbReference>
<keyword evidence="4 10" id="KW-0812">Transmembrane</keyword>
<name>A0ABW4TJ25_9ACTN</name>
<dbReference type="Pfam" id="PF07730">
    <property type="entry name" value="HisKA_3"/>
    <property type="match status" value="1"/>
</dbReference>
<feature type="compositionally biased region" description="Basic and acidic residues" evidence="9">
    <location>
        <begin position="523"/>
        <end position="534"/>
    </location>
</feature>
<evidence type="ECO:0000256" key="2">
    <source>
        <dbReference type="ARBA" id="ARBA00022475"/>
    </source>
</evidence>
<comment type="caution">
    <text evidence="12">The sequence shown here is derived from an EMBL/GenBank/DDBJ whole genome shotgun (WGS) entry which is preliminary data.</text>
</comment>
<feature type="transmembrane region" description="Helical" evidence="10">
    <location>
        <begin position="105"/>
        <end position="124"/>
    </location>
</feature>
<evidence type="ECO:0000256" key="4">
    <source>
        <dbReference type="ARBA" id="ARBA00022692"/>
    </source>
</evidence>
<evidence type="ECO:0000256" key="3">
    <source>
        <dbReference type="ARBA" id="ARBA00022679"/>
    </source>
</evidence>
<dbReference type="InterPro" id="IPR011712">
    <property type="entry name" value="Sig_transdc_His_kin_sub3_dim/P"/>
</dbReference>
<dbReference type="InterPro" id="IPR003594">
    <property type="entry name" value="HATPase_dom"/>
</dbReference>
<proteinExistence type="predicted"/>